<organism evidence="2 3">
    <name type="scientific">Meganyctiphanes norvegica</name>
    <name type="common">Northern krill</name>
    <name type="synonym">Thysanopoda norvegica</name>
    <dbReference type="NCBI Taxonomy" id="48144"/>
    <lineage>
        <taxon>Eukaryota</taxon>
        <taxon>Metazoa</taxon>
        <taxon>Ecdysozoa</taxon>
        <taxon>Arthropoda</taxon>
        <taxon>Crustacea</taxon>
        <taxon>Multicrustacea</taxon>
        <taxon>Malacostraca</taxon>
        <taxon>Eumalacostraca</taxon>
        <taxon>Eucarida</taxon>
        <taxon>Euphausiacea</taxon>
        <taxon>Euphausiidae</taxon>
        <taxon>Meganyctiphanes</taxon>
    </lineage>
</organism>
<evidence type="ECO:0000256" key="1">
    <source>
        <dbReference type="SAM" id="Coils"/>
    </source>
</evidence>
<sequence>MSKLELYLSYLKNHISIVASLEYCPCINSLQYYKGRKMEFRSHFQEDWMKYITKEDIEKAKQDFKVIFEEAESLQSNINERFLDVYDDEDMELEYIDLVDQKKEVEIKLDTKLPRYTNQTKLLVNIRQNPDSESKSIVFKKILEKNSELQKELEDTFNVYETLKHKIAEIEERHTVNRLVYDTQKNECVELMKQIEDSYNILTKISDLFARVNMAKVNMPIFEMCEKVEVHKYEEIPVMVVTHGYRSSTEEDLGKWSQVCVRPTTPIYGYNIFFQEKTVQEHEEISEPVLLKSYTYWKKIRKKKIPRTQIGPSDEDIVYLQKKTENNQSEWEKVPRLKWTSHRKAKKKKKRKKSDYKGEVGAGCTKHLLLLVCNFWVWTTQLAVLNIVIMIRNWDTVKTKPPDRNVLSSCIM</sequence>
<reference evidence="2 3" key="1">
    <citation type="submission" date="2024-05" db="EMBL/GenBank/DDBJ databases">
        <authorList>
            <person name="Wallberg A."/>
        </authorList>
    </citation>
    <scope>NUCLEOTIDE SEQUENCE [LARGE SCALE GENOMIC DNA]</scope>
</reference>
<comment type="caution">
    <text evidence="2">The sequence shown here is derived from an EMBL/GenBank/DDBJ whole genome shotgun (WGS) entry which is preliminary data.</text>
</comment>
<keyword evidence="3" id="KW-1185">Reference proteome</keyword>
<protein>
    <submittedName>
        <fullName evidence="2">Uncharacterized protein</fullName>
    </submittedName>
</protein>
<dbReference type="Proteomes" id="UP001497623">
    <property type="component" value="Unassembled WGS sequence"/>
</dbReference>
<keyword evidence="1" id="KW-0175">Coiled coil</keyword>
<gene>
    <name evidence="2" type="ORF">MNOR_LOCUS4978</name>
</gene>
<name>A0AAV2PYZ4_MEGNR</name>
<feature type="coiled-coil region" evidence="1">
    <location>
        <begin position="146"/>
        <end position="173"/>
    </location>
</feature>
<proteinExistence type="predicted"/>
<evidence type="ECO:0000313" key="2">
    <source>
        <dbReference type="EMBL" id="CAL4065689.1"/>
    </source>
</evidence>
<accession>A0AAV2PYZ4</accession>
<evidence type="ECO:0000313" key="3">
    <source>
        <dbReference type="Proteomes" id="UP001497623"/>
    </source>
</evidence>
<dbReference type="AlphaFoldDB" id="A0AAV2PYZ4"/>
<dbReference type="EMBL" id="CAXKWB010001866">
    <property type="protein sequence ID" value="CAL4065689.1"/>
    <property type="molecule type" value="Genomic_DNA"/>
</dbReference>